<feature type="region of interest" description="Disordered" evidence="1">
    <location>
        <begin position="1"/>
        <end position="23"/>
    </location>
</feature>
<organism evidence="2 3">
    <name type="scientific">Acinetobacter haemolyticus CIP 64.3 = MTCC 9819</name>
    <dbReference type="NCBI Taxonomy" id="1217659"/>
    <lineage>
        <taxon>Bacteria</taxon>
        <taxon>Pseudomonadati</taxon>
        <taxon>Pseudomonadota</taxon>
        <taxon>Gammaproteobacteria</taxon>
        <taxon>Moraxellales</taxon>
        <taxon>Moraxellaceae</taxon>
        <taxon>Acinetobacter</taxon>
    </lineage>
</organism>
<proteinExistence type="predicted"/>
<sequence length="110" mass="12376">MTTRRQVQTPGAKAAPEETKTTAEKADEALAQINADDEKQPDIQEVEPDQESFPEFNHSSEAILENQEKILEGQKRIENKLDQLLSAGRISAPTKKRWVQGKKGLEYKEA</sequence>
<evidence type="ECO:0000256" key="1">
    <source>
        <dbReference type="SAM" id="MobiDB-lite"/>
    </source>
</evidence>
<name>N9EZD1_ACIHA</name>
<dbReference type="RefSeq" id="WP_005084895.1">
    <property type="nucleotide sequence ID" value="NZ_ASYX01000008.1"/>
</dbReference>
<evidence type="ECO:0000313" key="2">
    <source>
        <dbReference type="EMBL" id="ENW15617.1"/>
    </source>
</evidence>
<protein>
    <submittedName>
        <fullName evidence="2">Uncharacterized protein</fullName>
    </submittedName>
</protein>
<dbReference type="PATRIC" id="fig|1217659.3.peg.3296"/>
<dbReference type="AlphaFoldDB" id="N9EZD1"/>
<accession>N9EZD1</accession>
<keyword evidence="3" id="KW-1185">Reference proteome</keyword>
<dbReference type="HOGENOM" id="CLU_2204368_0_0_6"/>
<dbReference type="Proteomes" id="UP000017667">
    <property type="component" value="Unassembled WGS sequence"/>
</dbReference>
<dbReference type="EMBL" id="APQQ01000032">
    <property type="protein sequence ID" value="ENW15617.1"/>
    <property type="molecule type" value="Genomic_DNA"/>
</dbReference>
<evidence type="ECO:0000313" key="3">
    <source>
        <dbReference type="Proteomes" id="UP000017667"/>
    </source>
</evidence>
<comment type="caution">
    <text evidence="2">The sequence shown here is derived from an EMBL/GenBank/DDBJ whole genome shotgun (WGS) entry which is preliminary data.</text>
</comment>
<gene>
    <name evidence="2" type="ORF">F927_03357</name>
</gene>
<reference evidence="2 3" key="1">
    <citation type="submission" date="2013-02" db="EMBL/GenBank/DDBJ databases">
        <title>The Genome Sequence of Acinetobacter haemolyticus CIP 64.3.</title>
        <authorList>
            <consortium name="The Broad Institute Genome Sequencing Platform"/>
            <consortium name="The Broad Institute Genome Sequencing Center for Infectious Disease"/>
            <person name="Cerqueira G."/>
            <person name="Feldgarden M."/>
            <person name="Courvalin P."/>
            <person name="Perichon B."/>
            <person name="Grillot-Courvalin C."/>
            <person name="Clermont D."/>
            <person name="Rocha E."/>
            <person name="Yoon E.-J."/>
            <person name="Nemec A."/>
            <person name="Walker B."/>
            <person name="Young S.K."/>
            <person name="Zeng Q."/>
            <person name="Gargeya S."/>
            <person name="Fitzgerald M."/>
            <person name="Haas B."/>
            <person name="Abouelleil A."/>
            <person name="Alvarado L."/>
            <person name="Arachchi H.M."/>
            <person name="Berlin A.M."/>
            <person name="Chapman S.B."/>
            <person name="Dewar J."/>
            <person name="Goldberg J."/>
            <person name="Griggs A."/>
            <person name="Gujja S."/>
            <person name="Hansen M."/>
            <person name="Howarth C."/>
            <person name="Imamovic A."/>
            <person name="Larimer J."/>
            <person name="McCowan C."/>
            <person name="Murphy C."/>
            <person name="Neiman D."/>
            <person name="Pearson M."/>
            <person name="Priest M."/>
            <person name="Roberts A."/>
            <person name="Saif S."/>
            <person name="Shea T."/>
            <person name="Sisk P."/>
            <person name="Sykes S."/>
            <person name="Wortman J."/>
            <person name="Nusbaum C."/>
            <person name="Birren B."/>
        </authorList>
    </citation>
    <scope>NUCLEOTIDE SEQUENCE [LARGE SCALE GENOMIC DNA]</scope>
    <source>
        <strain evidence="2 3">CIP 64.3</strain>
    </source>
</reference>
<feature type="region of interest" description="Disordered" evidence="1">
    <location>
        <begin position="35"/>
        <end position="55"/>
    </location>
</feature>